<evidence type="ECO:0000313" key="3">
    <source>
        <dbReference type="Proteomes" id="UP000821837"/>
    </source>
</evidence>
<reference evidence="2" key="1">
    <citation type="journal article" date="2020" name="Cell">
        <title>Large-Scale Comparative Analyses of Tick Genomes Elucidate Their Genetic Diversity and Vector Capacities.</title>
        <authorList>
            <consortium name="Tick Genome and Microbiome Consortium (TIGMIC)"/>
            <person name="Jia N."/>
            <person name="Wang J."/>
            <person name="Shi W."/>
            <person name="Du L."/>
            <person name="Sun Y."/>
            <person name="Zhan W."/>
            <person name="Jiang J.F."/>
            <person name="Wang Q."/>
            <person name="Zhang B."/>
            <person name="Ji P."/>
            <person name="Bell-Sakyi L."/>
            <person name="Cui X.M."/>
            <person name="Yuan T.T."/>
            <person name="Jiang B.G."/>
            <person name="Yang W.F."/>
            <person name="Lam T.T."/>
            <person name="Chang Q.C."/>
            <person name="Ding S.J."/>
            <person name="Wang X.J."/>
            <person name="Zhu J.G."/>
            <person name="Ruan X.D."/>
            <person name="Zhao L."/>
            <person name="Wei J.T."/>
            <person name="Ye R.Z."/>
            <person name="Que T.C."/>
            <person name="Du C.H."/>
            <person name="Zhou Y.H."/>
            <person name="Cheng J.X."/>
            <person name="Dai P.F."/>
            <person name="Guo W.B."/>
            <person name="Han X.H."/>
            <person name="Huang E.J."/>
            <person name="Li L.F."/>
            <person name="Wei W."/>
            <person name="Gao Y.C."/>
            <person name="Liu J.Z."/>
            <person name="Shao H.Z."/>
            <person name="Wang X."/>
            <person name="Wang C.C."/>
            <person name="Yang T.C."/>
            <person name="Huo Q.B."/>
            <person name="Li W."/>
            <person name="Chen H.Y."/>
            <person name="Chen S.E."/>
            <person name="Zhou L.G."/>
            <person name="Ni X.B."/>
            <person name="Tian J.H."/>
            <person name="Sheng Y."/>
            <person name="Liu T."/>
            <person name="Pan Y.S."/>
            <person name="Xia L.Y."/>
            <person name="Li J."/>
            <person name="Zhao F."/>
            <person name="Cao W.C."/>
        </authorList>
    </citation>
    <scope>NUCLEOTIDE SEQUENCE</scope>
    <source>
        <strain evidence="2">Rsan-2018</strain>
    </source>
</reference>
<dbReference type="AlphaFoldDB" id="A0A9D4PF50"/>
<protein>
    <submittedName>
        <fullName evidence="2">Uncharacterized protein</fullName>
    </submittedName>
</protein>
<evidence type="ECO:0000256" key="1">
    <source>
        <dbReference type="SAM" id="MobiDB-lite"/>
    </source>
</evidence>
<proteinExistence type="predicted"/>
<accession>A0A9D4PF50</accession>
<feature type="region of interest" description="Disordered" evidence="1">
    <location>
        <begin position="135"/>
        <end position="218"/>
    </location>
</feature>
<feature type="compositionally biased region" description="Polar residues" evidence="1">
    <location>
        <begin position="190"/>
        <end position="199"/>
    </location>
</feature>
<comment type="caution">
    <text evidence="2">The sequence shown here is derived from an EMBL/GenBank/DDBJ whole genome shotgun (WGS) entry which is preliminary data.</text>
</comment>
<feature type="compositionally biased region" description="Acidic residues" evidence="1">
    <location>
        <begin position="60"/>
        <end position="69"/>
    </location>
</feature>
<gene>
    <name evidence="2" type="ORF">HPB52_010399</name>
</gene>
<feature type="region of interest" description="Disordered" evidence="1">
    <location>
        <begin position="1"/>
        <end position="25"/>
    </location>
</feature>
<dbReference type="EMBL" id="JABSTV010001254">
    <property type="protein sequence ID" value="KAH7939298.1"/>
    <property type="molecule type" value="Genomic_DNA"/>
</dbReference>
<name>A0A9D4PF50_RHISA</name>
<organism evidence="2 3">
    <name type="scientific">Rhipicephalus sanguineus</name>
    <name type="common">Brown dog tick</name>
    <name type="synonym">Ixodes sanguineus</name>
    <dbReference type="NCBI Taxonomy" id="34632"/>
    <lineage>
        <taxon>Eukaryota</taxon>
        <taxon>Metazoa</taxon>
        <taxon>Ecdysozoa</taxon>
        <taxon>Arthropoda</taxon>
        <taxon>Chelicerata</taxon>
        <taxon>Arachnida</taxon>
        <taxon>Acari</taxon>
        <taxon>Parasitiformes</taxon>
        <taxon>Ixodida</taxon>
        <taxon>Ixodoidea</taxon>
        <taxon>Ixodidae</taxon>
        <taxon>Rhipicephalinae</taxon>
        <taxon>Rhipicephalus</taxon>
        <taxon>Rhipicephalus</taxon>
    </lineage>
</organism>
<sequence>MAQTVRLRMRTRKRKKERPLWASKECGGRRAGRRQKYAEVDELIVDYADVDCHDGKETEDFGDVEAAAVDEDRAENAGGDDGNDAWEGAAHGADSEVEERADEVACYEEGKALTRDGEWDVIECVDADDAKVVDDVDGSASAEDESAVAEASNNKAEKSEKVEKSKGEKPEKPDDPSGKPVLGPGKGPSPSETTHSTNLVEGPYPKCLGHVLKDVSTP</sequence>
<keyword evidence="3" id="KW-1185">Reference proteome</keyword>
<dbReference type="Proteomes" id="UP000821837">
    <property type="component" value="Chromosome 8"/>
</dbReference>
<feature type="compositionally biased region" description="Basic and acidic residues" evidence="1">
    <location>
        <begin position="155"/>
        <end position="177"/>
    </location>
</feature>
<evidence type="ECO:0000313" key="2">
    <source>
        <dbReference type="EMBL" id="KAH7939298.1"/>
    </source>
</evidence>
<reference evidence="2" key="2">
    <citation type="submission" date="2021-09" db="EMBL/GenBank/DDBJ databases">
        <authorList>
            <person name="Jia N."/>
            <person name="Wang J."/>
            <person name="Shi W."/>
            <person name="Du L."/>
            <person name="Sun Y."/>
            <person name="Zhan W."/>
            <person name="Jiang J."/>
            <person name="Wang Q."/>
            <person name="Zhang B."/>
            <person name="Ji P."/>
            <person name="Sakyi L.B."/>
            <person name="Cui X."/>
            <person name="Yuan T."/>
            <person name="Jiang B."/>
            <person name="Yang W."/>
            <person name="Lam T.T.-Y."/>
            <person name="Chang Q."/>
            <person name="Ding S."/>
            <person name="Wang X."/>
            <person name="Zhu J."/>
            <person name="Ruan X."/>
            <person name="Zhao L."/>
            <person name="Wei J."/>
            <person name="Que T."/>
            <person name="Du C."/>
            <person name="Cheng J."/>
            <person name="Dai P."/>
            <person name="Han X."/>
            <person name="Huang E."/>
            <person name="Gao Y."/>
            <person name="Liu J."/>
            <person name="Shao H."/>
            <person name="Ye R."/>
            <person name="Li L."/>
            <person name="Wei W."/>
            <person name="Wang X."/>
            <person name="Wang C."/>
            <person name="Huo Q."/>
            <person name="Li W."/>
            <person name="Guo W."/>
            <person name="Chen H."/>
            <person name="Chen S."/>
            <person name="Zhou L."/>
            <person name="Zhou L."/>
            <person name="Ni X."/>
            <person name="Tian J."/>
            <person name="Zhou Y."/>
            <person name="Sheng Y."/>
            <person name="Liu T."/>
            <person name="Pan Y."/>
            <person name="Xia L."/>
            <person name="Li J."/>
            <person name="Zhao F."/>
            <person name="Cao W."/>
        </authorList>
    </citation>
    <scope>NUCLEOTIDE SEQUENCE</scope>
    <source>
        <strain evidence="2">Rsan-2018</strain>
        <tissue evidence="2">Larvae</tissue>
    </source>
</reference>
<feature type="region of interest" description="Disordered" evidence="1">
    <location>
        <begin position="56"/>
        <end position="100"/>
    </location>
</feature>
<feature type="compositionally biased region" description="Basic residues" evidence="1">
    <location>
        <begin position="7"/>
        <end position="17"/>
    </location>
</feature>